<dbReference type="AlphaFoldDB" id="A0AAE1AH83"/>
<sequence>MSNSLSDVQIDLDRERSKMNLKELSASLTLFLLFLPIFTDADQMCYVCQFATSLPVECATDPKAWKGGDPFVRCSQDCTIDAIFDAETGIPTFVNRGCHKAHRENGCVLTGKSHSCFFSCKGKNYCNGQYLARSPMQDSDGASSLTPRSPVGFLLTALSLSTFILVWLAVGN</sequence>
<keyword evidence="1" id="KW-0812">Transmembrane</keyword>
<keyword evidence="3" id="KW-1185">Reference proteome</keyword>
<comment type="caution">
    <text evidence="2">The sequence shown here is derived from an EMBL/GenBank/DDBJ whole genome shotgun (WGS) entry which is preliminary data.</text>
</comment>
<evidence type="ECO:0000313" key="2">
    <source>
        <dbReference type="EMBL" id="KAK3787578.1"/>
    </source>
</evidence>
<protein>
    <submittedName>
        <fullName evidence="2">Uncharacterized protein</fullName>
    </submittedName>
</protein>
<proteinExistence type="predicted"/>
<evidence type="ECO:0000313" key="3">
    <source>
        <dbReference type="Proteomes" id="UP001283361"/>
    </source>
</evidence>
<feature type="transmembrane region" description="Helical" evidence="1">
    <location>
        <begin position="151"/>
        <end position="170"/>
    </location>
</feature>
<accession>A0AAE1AH83</accession>
<keyword evidence="1" id="KW-1133">Transmembrane helix</keyword>
<dbReference type="EMBL" id="JAWDGP010001852">
    <property type="protein sequence ID" value="KAK3787578.1"/>
    <property type="molecule type" value="Genomic_DNA"/>
</dbReference>
<name>A0AAE1AH83_9GAST</name>
<reference evidence="2" key="1">
    <citation type="journal article" date="2023" name="G3 (Bethesda)">
        <title>A reference genome for the long-term kleptoplast-retaining sea slug Elysia crispata morphotype clarki.</title>
        <authorList>
            <person name="Eastman K.E."/>
            <person name="Pendleton A.L."/>
            <person name="Shaikh M.A."/>
            <person name="Suttiyut T."/>
            <person name="Ogas R."/>
            <person name="Tomko P."/>
            <person name="Gavelis G."/>
            <person name="Widhalm J.R."/>
            <person name="Wisecaver J.H."/>
        </authorList>
    </citation>
    <scope>NUCLEOTIDE SEQUENCE</scope>
    <source>
        <strain evidence="2">ECLA1</strain>
    </source>
</reference>
<organism evidence="2 3">
    <name type="scientific">Elysia crispata</name>
    <name type="common">lettuce slug</name>
    <dbReference type="NCBI Taxonomy" id="231223"/>
    <lineage>
        <taxon>Eukaryota</taxon>
        <taxon>Metazoa</taxon>
        <taxon>Spiralia</taxon>
        <taxon>Lophotrochozoa</taxon>
        <taxon>Mollusca</taxon>
        <taxon>Gastropoda</taxon>
        <taxon>Heterobranchia</taxon>
        <taxon>Euthyneura</taxon>
        <taxon>Panpulmonata</taxon>
        <taxon>Sacoglossa</taxon>
        <taxon>Placobranchoidea</taxon>
        <taxon>Plakobranchidae</taxon>
        <taxon>Elysia</taxon>
    </lineage>
</organism>
<evidence type="ECO:0000256" key="1">
    <source>
        <dbReference type="SAM" id="Phobius"/>
    </source>
</evidence>
<dbReference type="Proteomes" id="UP001283361">
    <property type="component" value="Unassembled WGS sequence"/>
</dbReference>
<gene>
    <name evidence="2" type="ORF">RRG08_025909</name>
</gene>
<keyword evidence="1" id="KW-0472">Membrane</keyword>